<dbReference type="SUPFAM" id="SSF160424">
    <property type="entry name" value="BH3703-like"/>
    <property type="match status" value="1"/>
</dbReference>
<keyword evidence="2" id="KW-1185">Reference proteome</keyword>
<protein>
    <submittedName>
        <fullName evidence="1">Uncharacterized protein</fullName>
    </submittedName>
</protein>
<gene>
    <name evidence="1" type="ORF">KBO27_19890</name>
</gene>
<reference evidence="1 2" key="1">
    <citation type="submission" date="2021-04" db="EMBL/GenBank/DDBJ databases">
        <title>Whole-genome sequencing of Saccharopolyspora endophytica KCTC 19397.</title>
        <authorList>
            <person name="Ay H."/>
            <person name="Saygin H."/>
            <person name="Sahin N."/>
        </authorList>
    </citation>
    <scope>NUCLEOTIDE SEQUENCE [LARGE SCALE GENOMIC DNA]</scope>
    <source>
        <strain evidence="1 2">KCTC 19397</strain>
    </source>
</reference>
<accession>A0ABS5DIT9</accession>
<evidence type="ECO:0000313" key="1">
    <source>
        <dbReference type="EMBL" id="MBQ0926215.1"/>
    </source>
</evidence>
<dbReference type="RefSeq" id="WP_210971390.1">
    <property type="nucleotide sequence ID" value="NZ_JAGPXE010000008.1"/>
</dbReference>
<dbReference type="Proteomes" id="UP000674084">
    <property type="component" value="Unassembled WGS sequence"/>
</dbReference>
<proteinExistence type="predicted"/>
<evidence type="ECO:0000313" key="2">
    <source>
        <dbReference type="Proteomes" id="UP000674084"/>
    </source>
</evidence>
<dbReference type="InterPro" id="IPR036170">
    <property type="entry name" value="YezG-like_sf"/>
</dbReference>
<organism evidence="1 2">
    <name type="scientific">Saccharopolyspora endophytica</name>
    <dbReference type="NCBI Taxonomy" id="543886"/>
    <lineage>
        <taxon>Bacteria</taxon>
        <taxon>Bacillati</taxon>
        <taxon>Actinomycetota</taxon>
        <taxon>Actinomycetes</taxon>
        <taxon>Pseudonocardiales</taxon>
        <taxon>Pseudonocardiaceae</taxon>
        <taxon>Saccharopolyspora</taxon>
    </lineage>
</organism>
<dbReference type="EMBL" id="JAGPXE010000008">
    <property type="protein sequence ID" value="MBQ0926215.1"/>
    <property type="molecule type" value="Genomic_DNA"/>
</dbReference>
<sequence>MTNPENNPTAPAADADQVRDELVQALVSGAPPDWAEIHLEFRGSSTICQEEVTGSTLSGGPLLMPPPPDSAQRLKQLRAAMYEPGRGTWFSAGITVKRNEEAAFVFNYTDDPHWTPVSPTVFTLDQERFPRDEQHIPAWLRQRLAEGAATEREHARGRRGDGLA</sequence>
<name>A0ABS5DIT9_9PSEU</name>
<comment type="caution">
    <text evidence="1">The sequence shown here is derived from an EMBL/GenBank/DDBJ whole genome shotgun (WGS) entry which is preliminary data.</text>
</comment>